<dbReference type="Proteomes" id="UP000245946">
    <property type="component" value="Unassembled WGS sequence"/>
</dbReference>
<feature type="region of interest" description="Disordered" evidence="1">
    <location>
        <begin position="627"/>
        <end position="709"/>
    </location>
</feature>
<feature type="compositionally biased region" description="Basic and acidic residues" evidence="1">
    <location>
        <begin position="677"/>
        <end position="692"/>
    </location>
</feature>
<protein>
    <submittedName>
        <fullName evidence="2">Uncharacterized protein</fullName>
    </submittedName>
</protein>
<gene>
    <name evidence="2" type="ORF">FA09DRAFT_332632</name>
</gene>
<feature type="compositionally biased region" description="Low complexity" evidence="1">
    <location>
        <begin position="472"/>
        <end position="481"/>
    </location>
</feature>
<evidence type="ECO:0000313" key="2">
    <source>
        <dbReference type="EMBL" id="PWN94714.1"/>
    </source>
</evidence>
<name>A0A316Z0Y9_9BASI</name>
<dbReference type="GeneID" id="37271085"/>
<dbReference type="AlphaFoldDB" id="A0A316Z0Y9"/>
<feature type="region of interest" description="Disordered" evidence="1">
    <location>
        <begin position="198"/>
        <end position="225"/>
    </location>
</feature>
<organism evidence="2 3">
    <name type="scientific">Tilletiopsis washingtonensis</name>
    <dbReference type="NCBI Taxonomy" id="58919"/>
    <lineage>
        <taxon>Eukaryota</taxon>
        <taxon>Fungi</taxon>
        <taxon>Dikarya</taxon>
        <taxon>Basidiomycota</taxon>
        <taxon>Ustilaginomycotina</taxon>
        <taxon>Exobasidiomycetes</taxon>
        <taxon>Entylomatales</taxon>
        <taxon>Entylomatales incertae sedis</taxon>
        <taxon>Tilletiopsis</taxon>
    </lineage>
</organism>
<sequence>MCVEQWFAQREARQRCGVCKTECPLGIIALYPDSLDDVDGYLALRRQRREQAVRGLGALRDADGGTSAFDSIVPHELQEDLLSELLDFRHSANAFVMGVHGIRLNVVTRAGEEMVEVLGNWDQTEEARPKMQRALTALSRVAKELDSAIVRAKEREQELIDANNGLSNAHDGLARDRHELMKKKTALQAREEALETRVLSADAQRKKDEKQRLEQNKELDAKREAVARDHERVKDLMNSVQSERVRMLAAANMKLNEAEQIVTDISKERTEALRTAEHAEKDKDAVLAKNNLLAEQMRVMQARLERMTKKHAEEQQQLERENAALKSRVEKLKKNAAASQSAKPRESPVALQHSLRSSSPILDDESRFSGFSNVISDSPPSSQALPGLVYSKRDLAAELSDSEFPRPGGLGARRAARPAQVQARPLSEQAQAPAASSVRRPAKPARLVYETSRQEETAEDAQRAAKRRRQEALAAATAQLAPSDKVRLPQARKALAPARPNAASKPRTPATESPAAMATKTRREPAAQAPRARLDPAAASARASALIASLDAEAEGSRATKRSRTIYGADMNAQAAIDEARLLARSGAQVTQATPAAAAKAPEPQPVRASAQHLPERVTAFRKHTSLPVPQSVPGGPPDFTAAWLAEQAAAVPGSSPPDAATSDHTRAKQASPRKLPLPEEAERWRAEERALGQRAIQGVQVLGPRRRV</sequence>
<dbReference type="STRING" id="58919.A0A316Z0Y9"/>
<feature type="compositionally biased region" description="Basic and acidic residues" evidence="1">
    <location>
        <begin position="203"/>
        <end position="225"/>
    </location>
</feature>
<feature type="compositionally biased region" description="Basic and acidic residues" evidence="1">
    <location>
        <begin position="452"/>
        <end position="463"/>
    </location>
</feature>
<reference evidence="2 3" key="1">
    <citation type="journal article" date="2018" name="Mol. Biol. Evol.">
        <title>Broad Genomic Sampling Reveals a Smut Pathogenic Ancestry of the Fungal Clade Ustilaginomycotina.</title>
        <authorList>
            <person name="Kijpornyongpan T."/>
            <person name="Mondo S.J."/>
            <person name="Barry K."/>
            <person name="Sandor L."/>
            <person name="Lee J."/>
            <person name="Lipzen A."/>
            <person name="Pangilinan J."/>
            <person name="LaButti K."/>
            <person name="Hainaut M."/>
            <person name="Henrissat B."/>
            <person name="Grigoriev I.V."/>
            <person name="Spatafora J.W."/>
            <person name="Aime M.C."/>
        </authorList>
    </citation>
    <scope>NUCLEOTIDE SEQUENCE [LARGE SCALE GENOMIC DNA]</scope>
    <source>
        <strain evidence="2 3">MCA 4186</strain>
    </source>
</reference>
<evidence type="ECO:0000313" key="3">
    <source>
        <dbReference type="Proteomes" id="UP000245946"/>
    </source>
</evidence>
<feature type="region of interest" description="Disordered" evidence="1">
    <location>
        <begin position="400"/>
        <end position="534"/>
    </location>
</feature>
<proteinExistence type="predicted"/>
<dbReference type="EMBL" id="KZ819309">
    <property type="protein sequence ID" value="PWN94714.1"/>
    <property type="molecule type" value="Genomic_DNA"/>
</dbReference>
<feature type="region of interest" description="Disordered" evidence="1">
    <location>
        <begin position="331"/>
        <end position="363"/>
    </location>
</feature>
<evidence type="ECO:0000256" key="1">
    <source>
        <dbReference type="SAM" id="MobiDB-lite"/>
    </source>
</evidence>
<accession>A0A316Z0Y9</accession>
<dbReference type="RefSeq" id="XP_025594993.1">
    <property type="nucleotide sequence ID" value="XM_025743541.1"/>
</dbReference>
<keyword evidence="3" id="KW-1185">Reference proteome</keyword>